<dbReference type="PROSITE" id="PS50885">
    <property type="entry name" value="HAMP"/>
    <property type="match status" value="1"/>
</dbReference>
<keyword evidence="10 12" id="KW-0472">Membrane</keyword>
<dbReference type="SUPFAM" id="SSF47384">
    <property type="entry name" value="Homodimeric domain of signal transducing histidine kinase"/>
    <property type="match status" value="1"/>
</dbReference>
<dbReference type="InterPro" id="IPR004358">
    <property type="entry name" value="Sig_transdc_His_kin-like_C"/>
</dbReference>
<evidence type="ECO:0000256" key="4">
    <source>
        <dbReference type="ARBA" id="ARBA00022553"/>
    </source>
</evidence>
<dbReference type="Gene3D" id="3.30.565.10">
    <property type="entry name" value="Histidine kinase-like ATPase, C-terminal domain"/>
    <property type="match status" value="1"/>
</dbReference>
<evidence type="ECO:0000313" key="15">
    <source>
        <dbReference type="EMBL" id="GAA4058348.1"/>
    </source>
</evidence>
<feature type="transmembrane region" description="Helical" evidence="12">
    <location>
        <begin position="128"/>
        <end position="147"/>
    </location>
</feature>
<dbReference type="EC" id="2.7.13.3" evidence="3"/>
<evidence type="ECO:0000256" key="1">
    <source>
        <dbReference type="ARBA" id="ARBA00000085"/>
    </source>
</evidence>
<dbReference type="Proteomes" id="UP001500683">
    <property type="component" value="Unassembled WGS sequence"/>
</dbReference>
<evidence type="ECO:0000256" key="8">
    <source>
        <dbReference type="ARBA" id="ARBA00022989"/>
    </source>
</evidence>
<name>A0ABP7V2V5_9ACTN</name>
<feature type="region of interest" description="Disordered" evidence="11">
    <location>
        <begin position="431"/>
        <end position="461"/>
    </location>
</feature>
<dbReference type="CDD" id="cd06225">
    <property type="entry name" value="HAMP"/>
    <property type="match status" value="1"/>
</dbReference>
<comment type="catalytic activity">
    <reaction evidence="1">
        <text>ATP + protein L-histidine = ADP + protein N-phospho-L-histidine.</text>
        <dbReference type="EC" id="2.7.13.3"/>
    </reaction>
</comment>
<evidence type="ECO:0000256" key="6">
    <source>
        <dbReference type="ARBA" id="ARBA00022692"/>
    </source>
</evidence>
<evidence type="ECO:0000256" key="5">
    <source>
        <dbReference type="ARBA" id="ARBA00022679"/>
    </source>
</evidence>
<dbReference type="InterPro" id="IPR003661">
    <property type="entry name" value="HisK_dim/P_dom"/>
</dbReference>
<dbReference type="InterPro" id="IPR005467">
    <property type="entry name" value="His_kinase_dom"/>
</dbReference>
<dbReference type="InterPro" id="IPR036097">
    <property type="entry name" value="HisK_dim/P_sf"/>
</dbReference>
<feature type="compositionally biased region" description="Low complexity" evidence="11">
    <location>
        <begin position="431"/>
        <end position="444"/>
    </location>
</feature>
<keyword evidence="16" id="KW-1185">Reference proteome</keyword>
<feature type="region of interest" description="Disordered" evidence="11">
    <location>
        <begin position="1"/>
        <end position="36"/>
    </location>
</feature>
<dbReference type="Pfam" id="PF00672">
    <property type="entry name" value="HAMP"/>
    <property type="match status" value="1"/>
</dbReference>
<evidence type="ECO:0000256" key="11">
    <source>
        <dbReference type="SAM" id="MobiDB-lite"/>
    </source>
</evidence>
<dbReference type="InterPro" id="IPR036890">
    <property type="entry name" value="HATPase_C_sf"/>
</dbReference>
<evidence type="ECO:0000313" key="16">
    <source>
        <dbReference type="Proteomes" id="UP001500683"/>
    </source>
</evidence>
<evidence type="ECO:0000259" key="14">
    <source>
        <dbReference type="PROSITE" id="PS50885"/>
    </source>
</evidence>
<dbReference type="SMART" id="SM00388">
    <property type="entry name" value="HisKA"/>
    <property type="match status" value="1"/>
</dbReference>
<sequence>MTTPEGPTEGPAEGFDRAEHLESPPPRRWRPRPPAGWRLPGPMQSIRFRLTVLYSTLLFALTAVVLGGVYWAVARSTDAQPITKTFNAEKVVQMPDGSQQRLGQVEVVKVQQVEQAVNYETQQTLKHYSLLTLGGLFVASLGIGWVLSGRALKPVGAIARAAEEIQATDLSRRIRLSGPRDELRYLADTIDSMLDRLDAAFHAQRRLIDDASHELRSPLAIIRANLDTVLSDADAEAEDRRRAVQVVDRATTRMTRLVEDLLATARRSAPAFDDNDVDLGLAAREAAEEFDALAAARGMTVERRLRRGLTVIGDHDALRRAVGNLLSNAVRLAPAGSTITVAADRMGGWQWIAVRDAGPGIRAEEQHRVFDRFWRGPETRRSRDRDRRTGLGLAIVRSIVEAHNGHVRLFSASGAGSTFVLWFPVSAGTAGTPGSGPPAIAAPPEVDPLPSGDGTARRPVR</sequence>
<comment type="subcellular location">
    <subcellularLocation>
        <location evidence="2">Cell membrane</location>
    </subcellularLocation>
</comment>
<dbReference type="InterPro" id="IPR050428">
    <property type="entry name" value="TCS_sensor_his_kinase"/>
</dbReference>
<feature type="domain" description="HAMP" evidence="14">
    <location>
        <begin position="149"/>
        <end position="202"/>
    </location>
</feature>
<dbReference type="EMBL" id="BAAAZG010000001">
    <property type="protein sequence ID" value="GAA4058348.1"/>
    <property type="molecule type" value="Genomic_DNA"/>
</dbReference>
<dbReference type="SMART" id="SM00304">
    <property type="entry name" value="HAMP"/>
    <property type="match status" value="1"/>
</dbReference>
<dbReference type="Gene3D" id="6.10.340.10">
    <property type="match status" value="1"/>
</dbReference>
<feature type="domain" description="Histidine kinase" evidence="13">
    <location>
        <begin position="210"/>
        <end position="427"/>
    </location>
</feature>
<evidence type="ECO:0000256" key="2">
    <source>
        <dbReference type="ARBA" id="ARBA00004236"/>
    </source>
</evidence>
<dbReference type="SUPFAM" id="SSF158472">
    <property type="entry name" value="HAMP domain-like"/>
    <property type="match status" value="1"/>
</dbReference>
<dbReference type="SUPFAM" id="SSF55874">
    <property type="entry name" value="ATPase domain of HSP90 chaperone/DNA topoisomerase II/histidine kinase"/>
    <property type="match status" value="1"/>
</dbReference>
<accession>A0ABP7V2V5</accession>
<dbReference type="CDD" id="cd00082">
    <property type="entry name" value="HisKA"/>
    <property type="match status" value="1"/>
</dbReference>
<dbReference type="Gene3D" id="1.10.287.130">
    <property type="match status" value="1"/>
</dbReference>
<evidence type="ECO:0000256" key="3">
    <source>
        <dbReference type="ARBA" id="ARBA00012438"/>
    </source>
</evidence>
<reference evidence="16" key="1">
    <citation type="journal article" date="2019" name="Int. J. Syst. Evol. Microbiol.">
        <title>The Global Catalogue of Microorganisms (GCM) 10K type strain sequencing project: providing services to taxonomists for standard genome sequencing and annotation.</title>
        <authorList>
            <consortium name="The Broad Institute Genomics Platform"/>
            <consortium name="The Broad Institute Genome Sequencing Center for Infectious Disease"/>
            <person name="Wu L."/>
            <person name="Ma J."/>
        </authorList>
    </citation>
    <scope>NUCLEOTIDE SEQUENCE [LARGE SCALE GENOMIC DNA]</scope>
    <source>
        <strain evidence="16">JCM 16702</strain>
    </source>
</reference>
<keyword evidence="8 12" id="KW-1133">Transmembrane helix</keyword>
<keyword evidence="9" id="KW-0902">Two-component regulatory system</keyword>
<evidence type="ECO:0000256" key="9">
    <source>
        <dbReference type="ARBA" id="ARBA00023012"/>
    </source>
</evidence>
<protein>
    <recommendedName>
        <fullName evidence="3">histidine kinase</fullName>
        <ecNumber evidence="3">2.7.13.3</ecNumber>
    </recommendedName>
</protein>
<dbReference type="InterPro" id="IPR003594">
    <property type="entry name" value="HATPase_dom"/>
</dbReference>
<gene>
    <name evidence="15" type="ORF">GCM10022214_08120</name>
</gene>
<dbReference type="PANTHER" id="PTHR45436">
    <property type="entry name" value="SENSOR HISTIDINE KINASE YKOH"/>
    <property type="match status" value="1"/>
</dbReference>
<dbReference type="SMART" id="SM00387">
    <property type="entry name" value="HATPase_c"/>
    <property type="match status" value="1"/>
</dbReference>
<feature type="transmembrane region" description="Helical" evidence="12">
    <location>
        <begin position="52"/>
        <end position="73"/>
    </location>
</feature>
<keyword evidence="5" id="KW-0808">Transferase</keyword>
<keyword evidence="7" id="KW-0418">Kinase</keyword>
<comment type="caution">
    <text evidence="15">The sequence shown here is derived from an EMBL/GenBank/DDBJ whole genome shotgun (WGS) entry which is preliminary data.</text>
</comment>
<proteinExistence type="predicted"/>
<evidence type="ECO:0000256" key="10">
    <source>
        <dbReference type="ARBA" id="ARBA00023136"/>
    </source>
</evidence>
<keyword evidence="6 12" id="KW-0812">Transmembrane</keyword>
<evidence type="ECO:0000256" key="12">
    <source>
        <dbReference type="SAM" id="Phobius"/>
    </source>
</evidence>
<dbReference type="RefSeq" id="WP_344940741.1">
    <property type="nucleotide sequence ID" value="NZ_BAAAZG010000001.1"/>
</dbReference>
<dbReference type="PANTHER" id="PTHR45436:SF5">
    <property type="entry name" value="SENSOR HISTIDINE KINASE TRCS"/>
    <property type="match status" value="1"/>
</dbReference>
<dbReference type="Pfam" id="PF02518">
    <property type="entry name" value="HATPase_c"/>
    <property type="match status" value="1"/>
</dbReference>
<organism evidence="15 16">
    <name type="scientific">Actinomadura miaoliensis</name>
    <dbReference type="NCBI Taxonomy" id="430685"/>
    <lineage>
        <taxon>Bacteria</taxon>
        <taxon>Bacillati</taxon>
        <taxon>Actinomycetota</taxon>
        <taxon>Actinomycetes</taxon>
        <taxon>Streptosporangiales</taxon>
        <taxon>Thermomonosporaceae</taxon>
        <taxon>Actinomadura</taxon>
    </lineage>
</organism>
<dbReference type="Pfam" id="PF00512">
    <property type="entry name" value="HisKA"/>
    <property type="match status" value="1"/>
</dbReference>
<dbReference type="PRINTS" id="PR00344">
    <property type="entry name" value="BCTRLSENSOR"/>
</dbReference>
<keyword evidence="4" id="KW-0597">Phosphoprotein</keyword>
<evidence type="ECO:0000256" key="7">
    <source>
        <dbReference type="ARBA" id="ARBA00022777"/>
    </source>
</evidence>
<dbReference type="InterPro" id="IPR003660">
    <property type="entry name" value="HAMP_dom"/>
</dbReference>
<dbReference type="PROSITE" id="PS50109">
    <property type="entry name" value="HIS_KIN"/>
    <property type="match status" value="1"/>
</dbReference>
<evidence type="ECO:0000259" key="13">
    <source>
        <dbReference type="PROSITE" id="PS50109"/>
    </source>
</evidence>